<gene>
    <name evidence="2" type="ORF">BDP27DRAFT_1319267</name>
</gene>
<proteinExistence type="predicted"/>
<protein>
    <submittedName>
        <fullName evidence="2">Uncharacterized protein</fullName>
    </submittedName>
</protein>
<keyword evidence="1" id="KW-1133">Transmembrane helix</keyword>
<dbReference type="EMBL" id="JADNRY010000020">
    <property type="protein sequence ID" value="KAF9073017.1"/>
    <property type="molecule type" value="Genomic_DNA"/>
</dbReference>
<feature type="transmembrane region" description="Helical" evidence="1">
    <location>
        <begin position="53"/>
        <end position="76"/>
    </location>
</feature>
<keyword evidence="3" id="KW-1185">Reference proteome</keyword>
<comment type="caution">
    <text evidence="2">The sequence shown here is derived from an EMBL/GenBank/DDBJ whole genome shotgun (WGS) entry which is preliminary data.</text>
</comment>
<accession>A0A9P5Q2Q3</accession>
<dbReference type="AlphaFoldDB" id="A0A9P5Q2Q3"/>
<feature type="transmembrane region" description="Helical" evidence="1">
    <location>
        <begin position="12"/>
        <end position="33"/>
    </location>
</feature>
<keyword evidence="1" id="KW-0812">Transmembrane</keyword>
<evidence type="ECO:0000313" key="3">
    <source>
        <dbReference type="Proteomes" id="UP000772434"/>
    </source>
</evidence>
<evidence type="ECO:0000256" key="1">
    <source>
        <dbReference type="SAM" id="Phobius"/>
    </source>
</evidence>
<dbReference type="Proteomes" id="UP000772434">
    <property type="component" value="Unassembled WGS sequence"/>
</dbReference>
<reference evidence="2" key="1">
    <citation type="submission" date="2020-11" db="EMBL/GenBank/DDBJ databases">
        <authorList>
            <consortium name="DOE Joint Genome Institute"/>
            <person name="Ahrendt S."/>
            <person name="Riley R."/>
            <person name="Andreopoulos W."/>
            <person name="Labutti K."/>
            <person name="Pangilinan J."/>
            <person name="Ruiz-Duenas F.J."/>
            <person name="Barrasa J.M."/>
            <person name="Sanchez-Garcia M."/>
            <person name="Camarero S."/>
            <person name="Miyauchi S."/>
            <person name="Serrano A."/>
            <person name="Linde D."/>
            <person name="Babiker R."/>
            <person name="Drula E."/>
            <person name="Ayuso-Fernandez I."/>
            <person name="Pacheco R."/>
            <person name="Padilla G."/>
            <person name="Ferreira P."/>
            <person name="Barriuso J."/>
            <person name="Kellner H."/>
            <person name="Castanera R."/>
            <person name="Alfaro M."/>
            <person name="Ramirez L."/>
            <person name="Pisabarro A.G."/>
            <person name="Kuo A."/>
            <person name="Tritt A."/>
            <person name="Lipzen A."/>
            <person name="He G."/>
            <person name="Yan M."/>
            <person name="Ng V."/>
            <person name="Cullen D."/>
            <person name="Martin F."/>
            <person name="Rosso M.-N."/>
            <person name="Henrissat B."/>
            <person name="Hibbett D."/>
            <person name="Martinez A.T."/>
            <person name="Grigoriev I.V."/>
        </authorList>
    </citation>
    <scope>NUCLEOTIDE SEQUENCE</scope>
    <source>
        <strain evidence="2">AH 40177</strain>
    </source>
</reference>
<sequence length="77" mass="8671">MVILYMVKTGKVVGNCFNVCAFIIYKICDFFLGSNTFCFGFLPSTGSELLTNARFSPSLLMLPIKQCTLTIVILYIW</sequence>
<name>A0A9P5Q2Q3_9AGAR</name>
<keyword evidence="1" id="KW-0472">Membrane</keyword>
<evidence type="ECO:0000313" key="2">
    <source>
        <dbReference type="EMBL" id="KAF9073017.1"/>
    </source>
</evidence>
<organism evidence="2 3">
    <name type="scientific">Rhodocollybia butyracea</name>
    <dbReference type="NCBI Taxonomy" id="206335"/>
    <lineage>
        <taxon>Eukaryota</taxon>
        <taxon>Fungi</taxon>
        <taxon>Dikarya</taxon>
        <taxon>Basidiomycota</taxon>
        <taxon>Agaricomycotina</taxon>
        <taxon>Agaricomycetes</taxon>
        <taxon>Agaricomycetidae</taxon>
        <taxon>Agaricales</taxon>
        <taxon>Marasmiineae</taxon>
        <taxon>Omphalotaceae</taxon>
        <taxon>Rhodocollybia</taxon>
    </lineage>
</organism>